<dbReference type="SUPFAM" id="SSF56112">
    <property type="entry name" value="Protein kinase-like (PK-like)"/>
    <property type="match status" value="1"/>
</dbReference>
<evidence type="ECO:0000256" key="7">
    <source>
        <dbReference type="ARBA" id="ARBA00023170"/>
    </source>
</evidence>
<evidence type="ECO:0000256" key="5">
    <source>
        <dbReference type="ARBA" id="ARBA00022989"/>
    </source>
</evidence>
<evidence type="ECO:0000256" key="6">
    <source>
        <dbReference type="ARBA" id="ARBA00023136"/>
    </source>
</evidence>
<evidence type="ECO:0000313" key="11">
    <source>
        <dbReference type="Proteomes" id="UP000636800"/>
    </source>
</evidence>
<dbReference type="PROSITE" id="PS00108">
    <property type="entry name" value="PROTEIN_KINASE_ST"/>
    <property type="match status" value="1"/>
</dbReference>
<keyword evidence="3" id="KW-0812">Transmembrane</keyword>
<dbReference type="Gene3D" id="3.80.10.10">
    <property type="entry name" value="Ribonuclease Inhibitor"/>
    <property type="match status" value="1"/>
</dbReference>
<comment type="caution">
    <text evidence="10">The sequence shown here is derived from an EMBL/GenBank/DDBJ whole genome shotgun (WGS) entry which is preliminary data.</text>
</comment>
<dbReference type="AlphaFoldDB" id="A0A835QEH1"/>
<evidence type="ECO:0000256" key="2">
    <source>
        <dbReference type="ARBA" id="ARBA00022614"/>
    </source>
</evidence>
<dbReference type="InterPro" id="IPR032675">
    <property type="entry name" value="LRR_dom_sf"/>
</dbReference>
<dbReference type="FunFam" id="3.80.10.10:FF:000270">
    <property type="entry name" value="Putative LRR receptor-like serine/threonine-protein kinase"/>
    <property type="match status" value="1"/>
</dbReference>
<dbReference type="InterPro" id="IPR011009">
    <property type="entry name" value="Kinase-like_dom_sf"/>
</dbReference>
<dbReference type="InterPro" id="IPR050647">
    <property type="entry name" value="Plant_LRR-RLKs"/>
</dbReference>
<name>A0A835QEH1_VANPL</name>
<evidence type="ECO:0000256" key="3">
    <source>
        <dbReference type="ARBA" id="ARBA00022692"/>
    </source>
</evidence>
<dbReference type="GO" id="GO:0016020">
    <property type="term" value="C:membrane"/>
    <property type="evidence" value="ECO:0007669"/>
    <property type="project" value="UniProtKB-SubCell"/>
</dbReference>
<dbReference type="PROSITE" id="PS51450">
    <property type="entry name" value="LRR"/>
    <property type="match status" value="1"/>
</dbReference>
<dbReference type="PANTHER" id="PTHR48056">
    <property type="entry name" value="LRR RECEPTOR-LIKE SERINE/THREONINE-PROTEIN KINASE-RELATED"/>
    <property type="match status" value="1"/>
</dbReference>
<keyword evidence="6" id="KW-0472">Membrane</keyword>
<evidence type="ECO:0000313" key="10">
    <source>
        <dbReference type="EMBL" id="KAG0467328.1"/>
    </source>
</evidence>
<accession>A0A835QEH1</accession>
<dbReference type="SUPFAM" id="SSF52058">
    <property type="entry name" value="L domain-like"/>
    <property type="match status" value="1"/>
</dbReference>
<keyword evidence="8" id="KW-0325">Glycoprotein</keyword>
<feature type="domain" description="Protein kinase" evidence="9">
    <location>
        <begin position="240"/>
        <end position="441"/>
    </location>
</feature>
<dbReference type="SMART" id="SM00220">
    <property type="entry name" value="S_TKc"/>
    <property type="match status" value="1"/>
</dbReference>
<dbReference type="Pfam" id="PF00560">
    <property type="entry name" value="LRR_1"/>
    <property type="match status" value="6"/>
</dbReference>
<dbReference type="GO" id="GO:0033612">
    <property type="term" value="F:receptor serine/threonine kinase binding"/>
    <property type="evidence" value="ECO:0007669"/>
    <property type="project" value="TreeGrafter"/>
</dbReference>
<keyword evidence="2" id="KW-0433">Leucine-rich repeat</keyword>
<dbReference type="PRINTS" id="PR00019">
    <property type="entry name" value="LEURICHRPT"/>
</dbReference>
<dbReference type="GO" id="GO:0005524">
    <property type="term" value="F:ATP binding"/>
    <property type="evidence" value="ECO:0007669"/>
    <property type="project" value="InterPro"/>
</dbReference>
<dbReference type="OrthoDB" id="1729555at2759"/>
<dbReference type="GO" id="GO:0004672">
    <property type="term" value="F:protein kinase activity"/>
    <property type="evidence" value="ECO:0007669"/>
    <property type="project" value="InterPro"/>
</dbReference>
<evidence type="ECO:0000256" key="4">
    <source>
        <dbReference type="ARBA" id="ARBA00022737"/>
    </source>
</evidence>
<dbReference type="Gene3D" id="1.10.510.10">
    <property type="entry name" value="Transferase(Phosphotransferase) domain 1"/>
    <property type="match status" value="1"/>
</dbReference>
<organism evidence="10 11">
    <name type="scientific">Vanilla planifolia</name>
    <name type="common">Vanilla</name>
    <dbReference type="NCBI Taxonomy" id="51239"/>
    <lineage>
        <taxon>Eukaryota</taxon>
        <taxon>Viridiplantae</taxon>
        <taxon>Streptophyta</taxon>
        <taxon>Embryophyta</taxon>
        <taxon>Tracheophyta</taxon>
        <taxon>Spermatophyta</taxon>
        <taxon>Magnoliopsida</taxon>
        <taxon>Liliopsida</taxon>
        <taxon>Asparagales</taxon>
        <taxon>Orchidaceae</taxon>
        <taxon>Vanilloideae</taxon>
        <taxon>Vanilleae</taxon>
        <taxon>Vanilla</taxon>
    </lineage>
</organism>
<dbReference type="Pfam" id="PF00069">
    <property type="entry name" value="Pkinase"/>
    <property type="match status" value="1"/>
</dbReference>
<keyword evidence="4" id="KW-0677">Repeat</keyword>
<dbReference type="PROSITE" id="PS50011">
    <property type="entry name" value="PROTEIN_KINASE_DOM"/>
    <property type="match status" value="1"/>
</dbReference>
<dbReference type="InterPro" id="IPR000719">
    <property type="entry name" value="Prot_kinase_dom"/>
</dbReference>
<dbReference type="InterPro" id="IPR001611">
    <property type="entry name" value="Leu-rich_rpt"/>
</dbReference>
<proteinExistence type="predicted"/>
<evidence type="ECO:0000259" key="9">
    <source>
        <dbReference type="PROSITE" id="PS50011"/>
    </source>
</evidence>
<dbReference type="Proteomes" id="UP000636800">
    <property type="component" value="Unassembled WGS sequence"/>
</dbReference>
<evidence type="ECO:0000256" key="1">
    <source>
        <dbReference type="ARBA" id="ARBA00004370"/>
    </source>
</evidence>
<gene>
    <name evidence="10" type="ORF">HPP92_018908</name>
</gene>
<protein>
    <recommendedName>
        <fullName evidence="9">Protein kinase domain-containing protein</fullName>
    </recommendedName>
</protein>
<keyword evidence="7" id="KW-0675">Receptor</keyword>
<keyword evidence="5" id="KW-1133">Transmembrane helix</keyword>
<dbReference type="PANTHER" id="PTHR48056:SF43">
    <property type="entry name" value="LRR RECEPTOR-LIKE SERINE_THREONINE-PROTEIN KINASE"/>
    <property type="match status" value="1"/>
</dbReference>
<dbReference type="EMBL" id="JADCNL010000009">
    <property type="protein sequence ID" value="KAG0467328.1"/>
    <property type="molecule type" value="Genomic_DNA"/>
</dbReference>
<keyword evidence="11" id="KW-1185">Reference proteome</keyword>
<dbReference type="InterPro" id="IPR008271">
    <property type="entry name" value="Ser/Thr_kinase_AS"/>
</dbReference>
<reference evidence="10 11" key="1">
    <citation type="journal article" date="2020" name="Nat. Food">
        <title>A phased Vanilla planifolia genome enables genetic improvement of flavour and production.</title>
        <authorList>
            <person name="Hasing T."/>
            <person name="Tang H."/>
            <person name="Brym M."/>
            <person name="Khazi F."/>
            <person name="Huang T."/>
            <person name="Chambers A.H."/>
        </authorList>
    </citation>
    <scope>NUCLEOTIDE SEQUENCE [LARGE SCALE GENOMIC DNA]</scope>
    <source>
        <tissue evidence="10">Leaf</tissue>
    </source>
</reference>
<evidence type="ECO:0000256" key="8">
    <source>
        <dbReference type="ARBA" id="ARBA00023180"/>
    </source>
</evidence>
<comment type="subcellular location">
    <subcellularLocation>
        <location evidence="1">Membrane</location>
    </subcellularLocation>
</comment>
<sequence>MSMPMSLKFLDVSDNRLSGELSSGVMWLPELTKLLLGKNQLSGKIPPEMSSCSKLQLLDLGDNSFVGEIPPELSQLFSLEISLNLSCNQLSGNLPRNLSGLSKLTSLDISHNYLSGDLIPLTALQNLVSLNISFNSFSGELPDTPFFRKIPVFDLTSNQGLYITGNGTMRERQRGAAATSALKLAMSLLLSVGSLLLLAAAYALFRALRDSSDGESGDGEWEVTLLQKMDLSIEEVVMEMTSANVIGTGSSAIVYRVGEMAVKKMWSAGEEEDGDAFRNEIAALGSIRHRNIVRLLGYATNRRTKLLFYHLPNGSLSSMLQREGKAVAAVWEERYYIALGVAEALAYLHHDCVPTIIHGDVKAMNVLLGDAFEPYLADFGLARLANSANGGGGDCAEWEVDKAAGPPQRIAGSYGYIAPEHASMLPITEKSDVYSYGVVLL</sequence>